<evidence type="ECO:0000259" key="22">
    <source>
        <dbReference type="Pfam" id="PF08696"/>
    </source>
</evidence>
<dbReference type="AlphaFoldDB" id="A0A9N9FRF8"/>
<dbReference type="PANTHER" id="PTHR43788">
    <property type="entry name" value="DNA2/NAM7 HELICASE FAMILY MEMBER"/>
    <property type="match status" value="1"/>
</dbReference>
<evidence type="ECO:0000256" key="15">
    <source>
        <dbReference type="ARBA" id="ARBA00023014"/>
    </source>
</evidence>
<evidence type="ECO:0000256" key="10">
    <source>
        <dbReference type="ARBA" id="ARBA00022763"/>
    </source>
</evidence>
<evidence type="ECO:0000256" key="11">
    <source>
        <dbReference type="ARBA" id="ARBA00022801"/>
    </source>
</evidence>
<comment type="subcellular location">
    <subcellularLocation>
        <location evidence="2">Nucleus</location>
    </subcellularLocation>
</comment>
<accession>A0A9N9FRF8</accession>
<evidence type="ECO:0000313" key="25">
    <source>
        <dbReference type="EMBL" id="CAG8556535.1"/>
    </source>
</evidence>
<dbReference type="EC" id="3.6.4.12" evidence="4"/>
<feature type="domain" description="DNA2/NAM7 helicase helicase" evidence="23">
    <location>
        <begin position="575"/>
        <end position="660"/>
    </location>
</feature>
<evidence type="ECO:0000256" key="5">
    <source>
        <dbReference type="ARBA" id="ARBA00022485"/>
    </source>
</evidence>
<evidence type="ECO:0000259" key="21">
    <source>
        <dbReference type="Pfam" id="PF01930"/>
    </source>
</evidence>
<dbReference type="InterPro" id="IPR011604">
    <property type="entry name" value="PDDEXK-like_dom_sf"/>
</dbReference>
<keyword evidence="8" id="KW-0479">Metal-binding</keyword>
<dbReference type="GO" id="GO:0043139">
    <property type="term" value="F:5'-3' DNA helicase activity"/>
    <property type="evidence" value="ECO:0007669"/>
    <property type="project" value="TreeGrafter"/>
</dbReference>
<dbReference type="InterPro" id="IPR050534">
    <property type="entry name" value="Coronavir_polyprotein_1ab"/>
</dbReference>
<keyword evidence="6" id="KW-0235">DNA replication</keyword>
<evidence type="ECO:0000256" key="16">
    <source>
        <dbReference type="ARBA" id="ARBA00023125"/>
    </source>
</evidence>
<protein>
    <recommendedName>
        <fullName evidence="4">DNA helicase</fullName>
        <ecNumber evidence="4">3.6.4.12</ecNumber>
    </recommendedName>
</protein>
<dbReference type="OrthoDB" id="6513042at2759"/>
<keyword evidence="13" id="KW-0067">ATP-binding</keyword>
<evidence type="ECO:0000256" key="20">
    <source>
        <dbReference type="ARBA" id="ARBA00047995"/>
    </source>
</evidence>
<gene>
    <name evidence="25" type="ORF">DEBURN_LOCUS7368</name>
</gene>
<organism evidence="25 26">
    <name type="scientific">Diversispora eburnea</name>
    <dbReference type="NCBI Taxonomy" id="1213867"/>
    <lineage>
        <taxon>Eukaryota</taxon>
        <taxon>Fungi</taxon>
        <taxon>Fungi incertae sedis</taxon>
        <taxon>Mucoromycota</taxon>
        <taxon>Glomeromycotina</taxon>
        <taxon>Glomeromycetes</taxon>
        <taxon>Diversisporales</taxon>
        <taxon>Diversisporaceae</taxon>
        <taxon>Diversispora</taxon>
    </lineage>
</organism>
<evidence type="ECO:0000256" key="1">
    <source>
        <dbReference type="ARBA" id="ARBA00001966"/>
    </source>
</evidence>
<dbReference type="GO" id="GO:0006281">
    <property type="term" value="P:DNA repair"/>
    <property type="evidence" value="ECO:0007669"/>
    <property type="project" value="UniProtKB-KW"/>
</dbReference>
<keyword evidence="7" id="KW-0540">Nuclease</keyword>
<evidence type="ECO:0000259" key="23">
    <source>
        <dbReference type="Pfam" id="PF13086"/>
    </source>
</evidence>
<dbReference type="GO" id="GO:0046872">
    <property type="term" value="F:metal ion binding"/>
    <property type="evidence" value="ECO:0007669"/>
    <property type="project" value="UniProtKB-KW"/>
</dbReference>
<dbReference type="InterPro" id="IPR041679">
    <property type="entry name" value="DNA2/NAM7-like_C"/>
</dbReference>
<comment type="similarity">
    <text evidence="3">Belongs to the DNA2/NAM7 helicase family.</text>
</comment>
<dbReference type="InterPro" id="IPR022765">
    <property type="entry name" value="Dna2/Cas4_DUF83"/>
</dbReference>
<dbReference type="GO" id="GO:0017116">
    <property type="term" value="F:single-stranded DNA helicase activity"/>
    <property type="evidence" value="ECO:0007669"/>
    <property type="project" value="InterPro"/>
</dbReference>
<dbReference type="InterPro" id="IPR041677">
    <property type="entry name" value="DNA2/NAM7_AAA_11"/>
</dbReference>
<comment type="catalytic activity">
    <reaction evidence="20">
        <text>ATP + H2O = ADP + phosphate + H(+)</text>
        <dbReference type="Rhea" id="RHEA:13065"/>
        <dbReference type="ChEBI" id="CHEBI:15377"/>
        <dbReference type="ChEBI" id="CHEBI:15378"/>
        <dbReference type="ChEBI" id="CHEBI:30616"/>
        <dbReference type="ChEBI" id="CHEBI:43474"/>
        <dbReference type="ChEBI" id="CHEBI:456216"/>
        <dbReference type="EC" id="3.6.4.12"/>
    </reaction>
</comment>
<evidence type="ECO:0000256" key="3">
    <source>
        <dbReference type="ARBA" id="ARBA00007913"/>
    </source>
</evidence>
<keyword evidence="12" id="KW-0347">Helicase</keyword>
<feature type="domain" description="DNA2/NAM7 helicase-like C-terminal" evidence="24">
    <location>
        <begin position="744"/>
        <end position="955"/>
    </location>
</feature>
<comment type="caution">
    <text evidence="25">The sequence shown here is derived from an EMBL/GenBank/DDBJ whole genome shotgun (WGS) entry which is preliminary data.</text>
</comment>
<dbReference type="GO" id="GO:0003677">
    <property type="term" value="F:DNA binding"/>
    <property type="evidence" value="ECO:0007669"/>
    <property type="project" value="UniProtKB-KW"/>
</dbReference>
<keyword evidence="17" id="KW-0234">DNA repair</keyword>
<evidence type="ECO:0000256" key="17">
    <source>
        <dbReference type="ARBA" id="ARBA00023204"/>
    </source>
</evidence>
<dbReference type="Pfam" id="PF08696">
    <property type="entry name" value="Dna2"/>
    <property type="match status" value="2"/>
</dbReference>
<evidence type="ECO:0000256" key="18">
    <source>
        <dbReference type="ARBA" id="ARBA00023242"/>
    </source>
</evidence>
<dbReference type="EMBL" id="CAJVPK010000879">
    <property type="protein sequence ID" value="CAG8556535.1"/>
    <property type="molecule type" value="Genomic_DNA"/>
</dbReference>
<dbReference type="GO" id="GO:0051539">
    <property type="term" value="F:4 iron, 4 sulfur cluster binding"/>
    <property type="evidence" value="ECO:0007669"/>
    <property type="project" value="UniProtKB-KW"/>
</dbReference>
<sequence>MTGKRRKFELEFIPNKKTKVTHVNDTALTEQPVNNFRKLEVFQIQWGQYFSQGITQNERVIVLIDKMGDFCYLHLRDDWIETSICEGNIVNVFGQFDDDNKCIIDNSQGLLIVNPDILISATSVSDSFACMRKGILSDRVNGNFTYSPALVYGNAIPIIQAWSDKFIGEIPKPIDEHLSISKVKPALCISKILDIEEHICSTTYGLKGKIDASVEVKVSENGLLKKLIMPFEIKTSRNTSPSHFAQTAFYCLMMSDYYNVNVSSGLLYYLKSQTEETGKMIKVPVVPHELRSLIIQRNKMAWFSSEKMSLPPVIKNKFQCGNCNLNTSCFLYHKACEKGTGESSGVANLFEKIVSHLQDHHLEFFNKWNELITLEEDKYRFQPEIWNMQASLINDDDMCLKNMYLEPKSIKQNGEGNRQIKCKFICQRVCVNLIFDTQFCIGDHVIISSEKENRTVANGYIEDITSNYIYVSLDRIPRCYPKRMDDFEIESCHSFIGLPEIGSSTNYSKMGITDTLYRIYKDELTSNMKLVRQNLVSLLVDEETAKLRKLIVDFKPPRFNMINEMSLNLDDMKTLNEDQITAVKLSLNAEDYAIILGMPGTGKSTTIVQIIKALVKNGKSVLLAAYTHSAVDNIIFKLIDENIDILRLGTKAKVRPDIWPFMLDIEEFDSVNKFRSFIESKQVIATTCLGINQFDYCIIDEATQVTLPICVGPLRFANKFLLVGDDFQLPPLVRDREAIEKGMGKSLFTTLIERHTQAFTKLRYQYRMHEEIMNLSNCLIYDYKMLCGTPNDPNHYLTIPKWNEDFLSQFHKYNDNHCSKECWLRKVLDPQHPVVMVDTDSLEANESRGLNQNVIEASLVEQCVKAMVVGGVHQKEIGIITPFRHQIKLLTQKFKGLTDIEISTVDKFQGREKEVIVISLVKANTDNKVSDILKDYRRLNVAITRARSKLIIFGSISTVSTSELVRHIVDHIKNSQTLYKLNDKNTPYWHVIPKIDLLSRNSESASKVNKVDKQPKNITGNPEVLLKNSQLLRDIAINLKST</sequence>
<evidence type="ECO:0000256" key="6">
    <source>
        <dbReference type="ARBA" id="ARBA00022705"/>
    </source>
</evidence>
<dbReference type="GO" id="GO:0016787">
    <property type="term" value="F:hydrolase activity"/>
    <property type="evidence" value="ECO:0007669"/>
    <property type="project" value="UniProtKB-KW"/>
</dbReference>
<name>A0A9N9FRF8_9GLOM</name>
<dbReference type="Pfam" id="PF13086">
    <property type="entry name" value="AAA_11"/>
    <property type="match status" value="2"/>
</dbReference>
<keyword evidence="5" id="KW-0004">4Fe-4S</keyword>
<dbReference type="PANTHER" id="PTHR43788:SF8">
    <property type="entry name" value="DNA-BINDING PROTEIN SMUBP-2"/>
    <property type="match status" value="1"/>
</dbReference>
<dbReference type="InterPro" id="IPR014808">
    <property type="entry name" value="DNA_replication_fac_Dna2_N"/>
</dbReference>
<feature type="domain" description="DNA replication factor Dna2 N-terminal" evidence="22">
    <location>
        <begin position="156"/>
        <end position="216"/>
    </location>
</feature>
<comment type="cofactor">
    <cofactor evidence="1">
        <name>[4Fe-4S] cluster</name>
        <dbReference type="ChEBI" id="CHEBI:49883"/>
    </cofactor>
</comment>
<evidence type="ECO:0000256" key="13">
    <source>
        <dbReference type="ARBA" id="ARBA00022840"/>
    </source>
</evidence>
<evidence type="ECO:0000256" key="8">
    <source>
        <dbReference type="ARBA" id="ARBA00022723"/>
    </source>
</evidence>
<dbReference type="GO" id="GO:0005634">
    <property type="term" value="C:nucleus"/>
    <property type="evidence" value="ECO:0007669"/>
    <property type="project" value="UniProtKB-SubCell"/>
</dbReference>
<keyword evidence="19" id="KW-0511">Multifunctional enzyme</keyword>
<evidence type="ECO:0000256" key="9">
    <source>
        <dbReference type="ARBA" id="ARBA00022741"/>
    </source>
</evidence>
<dbReference type="GO" id="GO:0006260">
    <property type="term" value="P:DNA replication"/>
    <property type="evidence" value="ECO:0007669"/>
    <property type="project" value="UniProtKB-KW"/>
</dbReference>
<dbReference type="Gene3D" id="3.40.50.300">
    <property type="entry name" value="P-loop containing nucleotide triphosphate hydrolases"/>
    <property type="match status" value="3"/>
</dbReference>
<keyword evidence="11" id="KW-0378">Hydrolase</keyword>
<dbReference type="Pfam" id="PF13087">
    <property type="entry name" value="AAA_12"/>
    <property type="match status" value="1"/>
</dbReference>
<keyword evidence="18" id="KW-0539">Nucleus</keyword>
<dbReference type="InterPro" id="IPR027417">
    <property type="entry name" value="P-loop_NTPase"/>
</dbReference>
<dbReference type="InterPro" id="IPR047187">
    <property type="entry name" value="SF1_C_Upf1"/>
</dbReference>
<evidence type="ECO:0000256" key="19">
    <source>
        <dbReference type="ARBA" id="ARBA00023268"/>
    </source>
</evidence>
<feature type="domain" description="DNA replication factor Dna2 N-terminal" evidence="22">
    <location>
        <begin position="71"/>
        <end position="154"/>
    </location>
</feature>
<reference evidence="25" key="1">
    <citation type="submission" date="2021-06" db="EMBL/GenBank/DDBJ databases">
        <authorList>
            <person name="Kallberg Y."/>
            <person name="Tangrot J."/>
            <person name="Rosling A."/>
        </authorList>
    </citation>
    <scope>NUCLEOTIDE SEQUENCE</scope>
    <source>
        <strain evidence="25">AZ414A</strain>
    </source>
</reference>
<dbReference type="CDD" id="cd18808">
    <property type="entry name" value="SF1_C_Upf1"/>
    <property type="match status" value="1"/>
</dbReference>
<proteinExistence type="inferred from homology"/>
<evidence type="ECO:0000256" key="2">
    <source>
        <dbReference type="ARBA" id="ARBA00004123"/>
    </source>
</evidence>
<dbReference type="InterPro" id="IPR026851">
    <property type="entry name" value="Dna2/JHS1_DEXXQ-box"/>
</dbReference>
<keyword evidence="10" id="KW-0227">DNA damage</keyword>
<evidence type="ECO:0000313" key="26">
    <source>
        <dbReference type="Proteomes" id="UP000789706"/>
    </source>
</evidence>
<keyword evidence="14" id="KW-0408">Iron</keyword>
<dbReference type="CDD" id="cd18041">
    <property type="entry name" value="DEXXQc_DNA2"/>
    <property type="match status" value="1"/>
</dbReference>
<evidence type="ECO:0000259" key="24">
    <source>
        <dbReference type="Pfam" id="PF13087"/>
    </source>
</evidence>
<dbReference type="Pfam" id="PF01930">
    <property type="entry name" value="Cas_Cas4"/>
    <property type="match status" value="1"/>
</dbReference>
<keyword evidence="9" id="KW-0547">Nucleotide-binding</keyword>
<feature type="domain" description="DNA2/NAM7 helicase helicase" evidence="23">
    <location>
        <begin position="675"/>
        <end position="733"/>
    </location>
</feature>
<keyword evidence="16" id="KW-0238">DNA-binding</keyword>
<keyword evidence="26" id="KW-1185">Reference proteome</keyword>
<dbReference type="Proteomes" id="UP000789706">
    <property type="component" value="Unassembled WGS sequence"/>
</dbReference>
<evidence type="ECO:0000256" key="12">
    <source>
        <dbReference type="ARBA" id="ARBA00022806"/>
    </source>
</evidence>
<keyword evidence="15" id="KW-0411">Iron-sulfur</keyword>
<dbReference type="Gene3D" id="3.90.320.10">
    <property type="match status" value="1"/>
</dbReference>
<dbReference type="GO" id="GO:0004518">
    <property type="term" value="F:nuclease activity"/>
    <property type="evidence" value="ECO:0007669"/>
    <property type="project" value="UniProtKB-KW"/>
</dbReference>
<feature type="domain" description="DUF83" evidence="21">
    <location>
        <begin position="226"/>
        <end position="330"/>
    </location>
</feature>
<evidence type="ECO:0000256" key="4">
    <source>
        <dbReference type="ARBA" id="ARBA00012551"/>
    </source>
</evidence>
<evidence type="ECO:0000256" key="7">
    <source>
        <dbReference type="ARBA" id="ARBA00022722"/>
    </source>
</evidence>
<evidence type="ECO:0000256" key="14">
    <source>
        <dbReference type="ARBA" id="ARBA00023004"/>
    </source>
</evidence>
<dbReference type="GO" id="GO:0005524">
    <property type="term" value="F:ATP binding"/>
    <property type="evidence" value="ECO:0007669"/>
    <property type="project" value="UniProtKB-KW"/>
</dbReference>
<dbReference type="SUPFAM" id="SSF52540">
    <property type="entry name" value="P-loop containing nucleoside triphosphate hydrolases"/>
    <property type="match status" value="1"/>
</dbReference>